<comment type="caution">
    <text evidence="1">The sequence shown here is derived from an EMBL/GenBank/DDBJ whole genome shotgun (WGS) entry which is preliminary data.</text>
</comment>
<dbReference type="Proteomes" id="UP000004079">
    <property type="component" value="Unassembled WGS sequence"/>
</dbReference>
<accession>D1QUL8</accession>
<gene>
    <name evidence="1" type="ORF">HMPREF0971_02703</name>
</gene>
<dbReference type="AlphaFoldDB" id="D1QUL8"/>
<proteinExistence type="predicted"/>
<dbReference type="HOGENOM" id="CLU_3237761_0_0_10"/>
<name>D1QUL8_9BACT</name>
<evidence type="ECO:0000313" key="2">
    <source>
        <dbReference type="Proteomes" id="UP000004079"/>
    </source>
</evidence>
<dbReference type="EMBL" id="ACUZ02000048">
    <property type="protein sequence ID" value="EFB30963.1"/>
    <property type="molecule type" value="Genomic_DNA"/>
</dbReference>
<evidence type="ECO:0000313" key="1">
    <source>
        <dbReference type="EMBL" id="EFB30963.1"/>
    </source>
</evidence>
<sequence>MAYYVSIERSSSHEATFPINLLNLCDENKDKSATFDITLNTYH</sequence>
<reference evidence="1 2" key="1">
    <citation type="submission" date="2009-11" db="EMBL/GenBank/DDBJ databases">
        <authorList>
            <person name="Weinstock G."/>
            <person name="Sodergren E."/>
            <person name="Clifton S."/>
            <person name="Fulton L."/>
            <person name="Fulton B."/>
            <person name="Courtney L."/>
            <person name="Fronick C."/>
            <person name="Harrison M."/>
            <person name="Strong C."/>
            <person name="Farmer C."/>
            <person name="Delahaunty K."/>
            <person name="Markovic C."/>
            <person name="Hall O."/>
            <person name="Minx P."/>
            <person name="Tomlinson C."/>
            <person name="Mitreva M."/>
            <person name="Nelson J."/>
            <person name="Hou S."/>
            <person name="Wollam A."/>
            <person name="Pepin K.H."/>
            <person name="Johnson M."/>
            <person name="Bhonagiri V."/>
            <person name="Nash W.E."/>
            <person name="Warren W."/>
            <person name="Chinwalla A."/>
            <person name="Mardis E.R."/>
            <person name="Wilson R.K."/>
        </authorList>
    </citation>
    <scope>NUCLEOTIDE SEQUENCE [LARGE SCALE GENOMIC DNA]</scope>
    <source>
        <strain evidence="1 2">F0302</strain>
    </source>
</reference>
<organism evidence="1 2">
    <name type="scientific">Segatella oris F0302</name>
    <dbReference type="NCBI Taxonomy" id="649760"/>
    <lineage>
        <taxon>Bacteria</taxon>
        <taxon>Pseudomonadati</taxon>
        <taxon>Bacteroidota</taxon>
        <taxon>Bacteroidia</taxon>
        <taxon>Bacteroidales</taxon>
        <taxon>Prevotellaceae</taxon>
        <taxon>Segatella</taxon>
    </lineage>
</organism>
<protein>
    <submittedName>
        <fullName evidence="1">Uncharacterized protein</fullName>
    </submittedName>
</protein>